<reference evidence="3" key="1">
    <citation type="submission" date="2019-06" db="EMBL/GenBank/DDBJ databases">
        <title>Draft genome sequence of the griseofulvin-producing fungus Xylaria cubensis strain G536.</title>
        <authorList>
            <person name="Mead M.E."/>
            <person name="Raja H.A."/>
            <person name="Steenwyk J.L."/>
            <person name="Knowles S.L."/>
            <person name="Oberlies N.H."/>
            <person name="Rokas A."/>
        </authorList>
    </citation>
    <scope>NUCLEOTIDE SEQUENCE [LARGE SCALE GENOMIC DNA]</scope>
    <source>
        <strain evidence="3">G536</strain>
    </source>
</reference>
<dbReference type="PANTHER" id="PTHR40788">
    <property type="entry name" value="CLR5 DOMAIN-CONTAINING PROTEIN-RELATED"/>
    <property type="match status" value="1"/>
</dbReference>
<dbReference type="AlphaFoldDB" id="A0A553HPC4"/>
<proteinExistence type="predicted"/>
<dbReference type="STRING" id="2512241.A0A553HPC4"/>
<dbReference type="EMBL" id="VFLP01000063">
    <property type="protein sequence ID" value="TRX89780.1"/>
    <property type="molecule type" value="Genomic_DNA"/>
</dbReference>
<evidence type="ECO:0008006" key="4">
    <source>
        <dbReference type="Google" id="ProtNLM"/>
    </source>
</evidence>
<name>A0A553HPC4_9PEZI</name>
<keyword evidence="3" id="KW-1185">Reference proteome</keyword>
<dbReference type="OrthoDB" id="2922289at2759"/>
<accession>A0A553HPC4</accession>
<sequence length="718" mass="80820">MEPGLSAHEQVAELQRDLAGKYRTHGPRLKELWRNMGPSQRERTMRAGARDGEVLKHSRDPSMGNVYKFMPEWNLKDVTAAGSDFLLHILEHRATKSLEEQYRTGFDDFPGDYELIVEMMRTRNLRHVDSFKNCYTLFMDGDKYGWSFEIVGDKEGMLAGLRPAIDAGLCVPQSVGELVLNRQIYLLQSLNIMIEDILEEGSTTRTQKQRPKKSSNAVTTAISQLSVKPSMPKLDLSGVQDMALDHKASLDDDLALVCTEPVVLSHLLHNWFFSRPELVPDEKGRRLPVHTDRFISGAFLDTIHNAVKGATIWNYLCRLLELLRTKTDKPHRQIILQEISNVCHLEYSRVQAILRRQVSIGGRFFKRVSNTYDNGNARISLKGKPEALAGNDQQLRFLLHLCQTEVTALKAVDWLTKLEELHSRNPIVRDNLHEGEIDALSDLAVIVAFIQSLSQVIAMPAFNRKKGQHFVAGAAALELELNQVKLEIDLSDFVVPIGNLLEPGMAESALKAFDAFIIDKTGTKMGYLYLDLIDDCITKLQEQLAAQAQQEAADKAAKEKESKNEYIPFPPEPPKAPEARVHERRQKEKTRPAHSSMYEISSTDLEAVAAAPAPPPPPEPFKVKSATAEVFSTLFSKAESRGSIPWTTFEAALAELKFSVIPKFGSVYTFYPPESMAIQKPLTLHRPHKSRIEGYLLPIFARRLNRLYGWGQGTFLTA</sequence>
<organism evidence="2 3">
    <name type="scientific">Xylaria flabelliformis</name>
    <dbReference type="NCBI Taxonomy" id="2512241"/>
    <lineage>
        <taxon>Eukaryota</taxon>
        <taxon>Fungi</taxon>
        <taxon>Dikarya</taxon>
        <taxon>Ascomycota</taxon>
        <taxon>Pezizomycotina</taxon>
        <taxon>Sordariomycetes</taxon>
        <taxon>Xylariomycetidae</taxon>
        <taxon>Xylariales</taxon>
        <taxon>Xylariaceae</taxon>
        <taxon>Xylaria</taxon>
    </lineage>
</organism>
<evidence type="ECO:0000313" key="3">
    <source>
        <dbReference type="Proteomes" id="UP000319160"/>
    </source>
</evidence>
<dbReference type="PANTHER" id="PTHR40788:SF1">
    <property type="entry name" value="IPA PROTEIN"/>
    <property type="match status" value="1"/>
</dbReference>
<dbReference type="Proteomes" id="UP000319160">
    <property type="component" value="Unassembled WGS sequence"/>
</dbReference>
<gene>
    <name evidence="2" type="ORF">FHL15_009370</name>
</gene>
<feature type="compositionally biased region" description="Basic and acidic residues" evidence="1">
    <location>
        <begin position="552"/>
        <end position="564"/>
    </location>
</feature>
<comment type="caution">
    <text evidence="2">The sequence shown here is derived from an EMBL/GenBank/DDBJ whole genome shotgun (WGS) entry which is preliminary data.</text>
</comment>
<evidence type="ECO:0000256" key="1">
    <source>
        <dbReference type="SAM" id="MobiDB-lite"/>
    </source>
</evidence>
<feature type="region of interest" description="Disordered" evidence="1">
    <location>
        <begin position="551"/>
        <end position="596"/>
    </location>
</feature>
<feature type="compositionally biased region" description="Basic and acidic residues" evidence="1">
    <location>
        <begin position="575"/>
        <end position="591"/>
    </location>
</feature>
<protein>
    <recommendedName>
        <fullName evidence="4">Ipa protein</fullName>
    </recommendedName>
</protein>
<evidence type="ECO:0000313" key="2">
    <source>
        <dbReference type="EMBL" id="TRX89780.1"/>
    </source>
</evidence>